<proteinExistence type="predicted"/>
<dbReference type="GO" id="GO:0016747">
    <property type="term" value="F:acyltransferase activity, transferring groups other than amino-acyl groups"/>
    <property type="evidence" value="ECO:0007669"/>
    <property type="project" value="InterPro"/>
</dbReference>
<sequence length="159" mass="17598">MTARPPDPSETTVLARLWYDGWQDAHAAILPAELAQARTLESFAERMIAALADVRVIGPRGAPLGFAMLKGDELYQFYVAAEARGAGTAAALMTDAEARLSERGVETAWLACAIGNARAARFYEKCGWYLARTMISRLDTADGPFDLEVWRYEKRLARR</sequence>
<dbReference type="PANTHER" id="PTHR43420">
    <property type="entry name" value="ACETYLTRANSFERASE"/>
    <property type="match status" value="1"/>
</dbReference>
<feature type="domain" description="N-acetyltransferase" evidence="3">
    <location>
        <begin position="1"/>
        <end position="157"/>
    </location>
</feature>
<protein>
    <submittedName>
        <fullName evidence="4">GNAT family acetyltransferase</fullName>
    </submittedName>
</protein>
<dbReference type="InterPro" id="IPR016181">
    <property type="entry name" value="Acyl_CoA_acyltransferase"/>
</dbReference>
<organism evidence="4 5">
    <name type="scientific">Bradyrhizobium jicamae</name>
    <dbReference type="NCBI Taxonomy" id="280332"/>
    <lineage>
        <taxon>Bacteria</taxon>
        <taxon>Pseudomonadati</taxon>
        <taxon>Pseudomonadota</taxon>
        <taxon>Alphaproteobacteria</taxon>
        <taxon>Hyphomicrobiales</taxon>
        <taxon>Nitrobacteraceae</taxon>
        <taxon>Bradyrhizobium</taxon>
    </lineage>
</organism>
<dbReference type="EMBL" id="LLXZ01000101">
    <property type="protein sequence ID" value="KRR07643.1"/>
    <property type="molecule type" value="Genomic_DNA"/>
</dbReference>
<dbReference type="PANTHER" id="PTHR43420:SF44">
    <property type="entry name" value="ACETYLTRANSFERASE YPEA"/>
    <property type="match status" value="1"/>
</dbReference>
<name>A0A0R3LJG0_9BRAD</name>
<dbReference type="Pfam" id="PF00583">
    <property type="entry name" value="Acetyltransf_1"/>
    <property type="match status" value="1"/>
</dbReference>
<keyword evidence="1 4" id="KW-0808">Transferase</keyword>
<dbReference type="PROSITE" id="PS51186">
    <property type="entry name" value="GNAT"/>
    <property type="match status" value="1"/>
</dbReference>
<dbReference type="AlphaFoldDB" id="A0A0R3LJG0"/>
<dbReference type="Gene3D" id="3.40.630.30">
    <property type="match status" value="1"/>
</dbReference>
<gene>
    <name evidence="4" type="ORF">CQ12_27760</name>
</gene>
<keyword evidence="5" id="KW-1185">Reference proteome</keyword>
<dbReference type="OrthoDB" id="6172743at2"/>
<dbReference type="CDD" id="cd04301">
    <property type="entry name" value="NAT_SF"/>
    <property type="match status" value="1"/>
</dbReference>
<comment type="caution">
    <text evidence="4">The sequence shown here is derived from an EMBL/GenBank/DDBJ whole genome shotgun (WGS) entry which is preliminary data.</text>
</comment>
<dbReference type="InterPro" id="IPR050680">
    <property type="entry name" value="YpeA/RimI_acetyltransf"/>
</dbReference>
<evidence type="ECO:0000313" key="4">
    <source>
        <dbReference type="EMBL" id="KRR07643.1"/>
    </source>
</evidence>
<evidence type="ECO:0000256" key="1">
    <source>
        <dbReference type="ARBA" id="ARBA00022679"/>
    </source>
</evidence>
<keyword evidence="2" id="KW-0012">Acyltransferase</keyword>
<dbReference type="Proteomes" id="UP000050863">
    <property type="component" value="Unassembled WGS sequence"/>
</dbReference>
<dbReference type="SUPFAM" id="SSF55729">
    <property type="entry name" value="Acyl-CoA N-acyltransferases (Nat)"/>
    <property type="match status" value="1"/>
</dbReference>
<accession>A0A0R3LJG0</accession>
<evidence type="ECO:0000256" key="2">
    <source>
        <dbReference type="ARBA" id="ARBA00023315"/>
    </source>
</evidence>
<reference evidence="4 5" key="1">
    <citation type="submission" date="2014-03" db="EMBL/GenBank/DDBJ databases">
        <title>Bradyrhizobium valentinum sp. nov., isolated from effective nodules of Lupinus mariae-josephae, a lupine endemic of basic-lime soils in Eastern Spain.</title>
        <authorList>
            <person name="Duran D."/>
            <person name="Rey L."/>
            <person name="Navarro A."/>
            <person name="Busquets A."/>
            <person name="Imperial J."/>
            <person name="Ruiz-Argueso T."/>
        </authorList>
    </citation>
    <scope>NUCLEOTIDE SEQUENCE [LARGE SCALE GENOMIC DNA]</scope>
    <source>
        <strain evidence="4 5">PAC68</strain>
    </source>
</reference>
<dbReference type="InterPro" id="IPR000182">
    <property type="entry name" value="GNAT_dom"/>
</dbReference>
<dbReference type="STRING" id="280332.CQ12_27760"/>
<evidence type="ECO:0000259" key="3">
    <source>
        <dbReference type="PROSITE" id="PS51186"/>
    </source>
</evidence>
<evidence type="ECO:0000313" key="5">
    <source>
        <dbReference type="Proteomes" id="UP000050863"/>
    </source>
</evidence>